<feature type="transmembrane region" description="Helical" evidence="4">
    <location>
        <begin position="21"/>
        <end position="43"/>
    </location>
</feature>
<feature type="transmembrane region" description="Helical" evidence="4">
    <location>
        <begin position="131"/>
        <end position="150"/>
    </location>
</feature>
<keyword evidence="4" id="KW-1133">Transmembrane helix</keyword>
<dbReference type="EC" id="2.7.13.3" evidence="2"/>
<keyword evidence="6" id="KW-0418">Kinase</keyword>
<feature type="transmembrane region" description="Helical" evidence="4">
    <location>
        <begin position="55"/>
        <end position="75"/>
    </location>
</feature>
<evidence type="ECO:0000256" key="4">
    <source>
        <dbReference type="SAM" id="Phobius"/>
    </source>
</evidence>
<dbReference type="Pfam" id="PF02518">
    <property type="entry name" value="HATPase_c"/>
    <property type="match status" value="1"/>
</dbReference>
<evidence type="ECO:0000256" key="3">
    <source>
        <dbReference type="ARBA" id="ARBA00022553"/>
    </source>
</evidence>
<dbReference type="GO" id="GO:0034220">
    <property type="term" value="P:monoatomic ion transmembrane transport"/>
    <property type="evidence" value="ECO:0007669"/>
    <property type="project" value="UniProtKB-KW"/>
</dbReference>
<comment type="catalytic activity">
    <reaction evidence="1">
        <text>ATP + protein L-histidine = ADP + protein N-phospho-L-histidine.</text>
        <dbReference type="EC" id="2.7.13.3"/>
    </reaction>
</comment>
<dbReference type="Gene3D" id="3.30.565.10">
    <property type="entry name" value="Histidine kinase-like ATPase, C-terminal domain"/>
    <property type="match status" value="1"/>
</dbReference>
<dbReference type="PATRIC" id="fig|1445510.3.peg.5349"/>
<dbReference type="PROSITE" id="PS50109">
    <property type="entry name" value="HIS_KIN"/>
    <property type="match status" value="1"/>
</dbReference>
<evidence type="ECO:0000313" key="6">
    <source>
        <dbReference type="EMBL" id="AJQ97418.1"/>
    </source>
</evidence>
<dbReference type="InterPro" id="IPR004358">
    <property type="entry name" value="Sig_transdc_His_kin-like_C"/>
</dbReference>
<feature type="domain" description="Histidine kinase" evidence="5">
    <location>
        <begin position="317"/>
        <end position="532"/>
    </location>
</feature>
<dbReference type="CDD" id="cd00082">
    <property type="entry name" value="HisKA"/>
    <property type="match status" value="1"/>
</dbReference>
<dbReference type="AlphaFoldDB" id="A0A0C5VVT1"/>
<gene>
    <name evidence="6" type="ORF">YC6258_05388</name>
</gene>
<dbReference type="SMART" id="SM00387">
    <property type="entry name" value="HATPase_c"/>
    <property type="match status" value="1"/>
</dbReference>
<reference evidence="6 7" key="1">
    <citation type="submission" date="2014-01" db="EMBL/GenBank/DDBJ databases">
        <title>Full genme sequencing of cellulolytic bacterium Gynuella sunshinyii YC6258T gen. nov., sp. nov.</title>
        <authorList>
            <person name="Khan H."/>
            <person name="Chung E.J."/>
            <person name="Chung Y.R."/>
        </authorList>
    </citation>
    <scope>NUCLEOTIDE SEQUENCE [LARGE SCALE GENOMIC DNA]</scope>
    <source>
        <strain evidence="6 7">YC6258</strain>
    </source>
</reference>
<keyword evidence="4" id="KW-0472">Membrane</keyword>
<keyword evidence="6" id="KW-0406">Ion transport</keyword>
<organism evidence="6 7">
    <name type="scientific">Gynuella sunshinyii YC6258</name>
    <dbReference type="NCBI Taxonomy" id="1445510"/>
    <lineage>
        <taxon>Bacteria</taxon>
        <taxon>Pseudomonadati</taxon>
        <taxon>Pseudomonadota</taxon>
        <taxon>Gammaproteobacteria</taxon>
        <taxon>Oceanospirillales</taxon>
        <taxon>Saccharospirillaceae</taxon>
        <taxon>Gynuella</taxon>
    </lineage>
</organism>
<sequence length="538" mass="59905">MENQTVSITNLSRRRQNVLMSFFNLYRIALASLLFLMIQLGWLSFSFSIENARETIIVSLGFYLVLCAIAIAITVKQLLSQTSVLAIMITDIMLLTLALKTIGGVTSGLGNLIIVSVAVGTLFLSFRNSLLLAAFATSSVVYTELLSGIAPNNPQQAAFLGLAFFATTIVIQYLMSRTRSSEKLAEIQAENILSLEATNQLILQRMHTGIIVSSIKGIIHTSNQAAARLITDSETESIQNKKLPPVICELLQQWLNQEHIASHIVKIHPKMPEVFVNFTSLQNNKNSDVIIFMEDTSKTAQQAQQLKLASLGRFTASIAHEIRNPLGAISHAAQLLEESPNIDQTDSRMIQIIKNHSQRMNTIIENILQLSRRAESNAEIINLKDWLMEFLVIFQEAHKDARIETRVADDLMIKFDPSHLQQVLTNLISNGLRYSKMAGNRCEVEIVAGILNANNQPYLDVIDFGPGISAENRDKLFEPFFTTEKTGTGLGLFLTKELCEANQSQIMLAESTEQDPSATIGCCFRILFSHPNRLTYME</sequence>
<keyword evidence="7" id="KW-1185">Reference proteome</keyword>
<proteinExistence type="predicted"/>
<accession>A0A0C5VVT1</accession>
<dbReference type="Pfam" id="PF00512">
    <property type="entry name" value="HisKA"/>
    <property type="match status" value="1"/>
</dbReference>
<keyword evidence="6" id="KW-0808">Transferase</keyword>
<keyword evidence="6" id="KW-0813">Transport</keyword>
<evidence type="ECO:0000259" key="5">
    <source>
        <dbReference type="PROSITE" id="PS50109"/>
    </source>
</evidence>
<dbReference type="RefSeq" id="WP_044619163.1">
    <property type="nucleotide sequence ID" value="NZ_CP007142.1"/>
</dbReference>
<dbReference type="InterPro" id="IPR036890">
    <property type="entry name" value="HATPase_C_sf"/>
</dbReference>
<evidence type="ECO:0000256" key="1">
    <source>
        <dbReference type="ARBA" id="ARBA00000085"/>
    </source>
</evidence>
<keyword evidence="6" id="KW-0407">Ion channel</keyword>
<evidence type="ECO:0000313" key="7">
    <source>
        <dbReference type="Proteomes" id="UP000032266"/>
    </source>
</evidence>
<dbReference type="Gene3D" id="1.10.287.130">
    <property type="match status" value="1"/>
</dbReference>
<dbReference type="PANTHER" id="PTHR43065">
    <property type="entry name" value="SENSOR HISTIDINE KINASE"/>
    <property type="match status" value="1"/>
</dbReference>
<dbReference type="PRINTS" id="PR00344">
    <property type="entry name" value="BCTRLSENSOR"/>
</dbReference>
<dbReference type="OrthoDB" id="9792686at2"/>
<protein>
    <recommendedName>
        <fullName evidence="2">histidine kinase</fullName>
        <ecNumber evidence="2">2.7.13.3</ecNumber>
    </recommendedName>
</protein>
<dbReference type="InterPro" id="IPR003594">
    <property type="entry name" value="HATPase_dom"/>
</dbReference>
<dbReference type="KEGG" id="gsn:YC6258_05388"/>
<dbReference type="SUPFAM" id="SSF55874">
    <property type="entry name" value="ATPase domain of HSP90 chaperone/DNA topoisomerase II/histidine kinase"/>
    <property type="match status" value="1"/>
</dbReference>
<dbReference type="SMART" id="SM00388">
    <property type="entry name" value="HisKA"/>
    <property type="match status" value="1"/>
</dbReference>
<dbReference type="GO" id="GO:0000155">
    <property type="term" value="F:phosphorelay sensor kinase activity"/>
    <property type="evidence" value="ECO:0007669"/>
    <property type="project" value="InterPro"/>
</dbReference>
<dbReference type="Proteomes" id="UP000032266">
    <property type="component" value="Chromosome"/>
</dbReference>
<dbReference type="Pfam" id="PF25323">
    <property type="entry name" value="6TM_PilS"/>
    <property type="match status" value="1"/>
</dbReference>
<dbReference type="Gene3D" id="3.30.450.20">
    <property type="entry name" value="PAS domain"/>
    <property type="match status" value="1"/>
</dbReference>
<dbReference type="InterPro" id="IPR036097">
    <property type="entry name" value="HisK_dim/P_sf"/>
</dbReference>
<dbReference type="HOGENOM" id="CLU_000445_114_39_6"/>
<evidence type="ECO:0000256" key="2">
    <source>
        <dbReference type="ARBA" id="ARBA00012438"/>
    </source>
</evidence>
<dbReference type="InterPro" id="IPR003661">
    <property type="entry name" value="HisK_dim/P_dom"/>
</dbReference>
<name>A0A0C5VVT1_9GAMM</name>
<dbReference type="STRING" id="1445510.YC6258_05388"/>
<dbReference type="SUPFAM" id="SSF47384">
    <property type="entry name" value="Homodimeric domain of signal transducing histidine kinase"/>
    <property type="match status" value="1"/>
</dbReference>
<keyword evidence="3" id="KW-0597">Phosphoprotein</keyword>
<feature type="transmembrane region" description="Helical" evidence="4">
    <location>
        <begin position="156"/>
        <end position="175"/>
    </location>
</feature>
<dbReference type="PANTHER" id="PTHR43065:SF52">
    <property type="entry name" value="SENSOR PROTEIN KINASE PILS"/>
    <property type="match status" value="1"/>
</dbReference>
<dbReference type="EMBL" id="CP007142">
    <property type="protein sequence ID" value="AJQ97418.1"/>
    <property type="molecule type" value="Genomic_DNA"/>
</dbReference>
<keyword evidence="4" id="KW-0812">Transmembrane</keyword>
<dbReference type="InterPro" id="IPR005467">
    <property type="entry name" value="His_kinase_dom"/>
</dbReference>